<dbReference type="Proteomes" id="UP000701853">
    <property type="component" value="Chromosome 3"/>
</dbReference>
<evidence type="ECO:0000256" key="4">
    <source>
        <dbReference type="ARBA" id="ARBA00022701"/>
    </source>
</evidence>
<dbReference type="Pfam" id="PF06886">
    <property type="entry name" value="TPX2"/>
    <property type="match status" value="1"/>
</dbReference>
<feature type="region of interest" description="Disordered" evidence="6">
    <location>
        <begin position="343"/>
        <end position="443"/>
    </location>
</feature>
<feature type="compositionally biased region" description="Basic and acidic residues" evidence="6">
    <location>
        <begin position="146"/>
        <end position="157"/>
    </location>
</feature>
<gene>
    <name evidence="8" type="ORF">CXB51_004945</name>
</gene>
<evidence type="ECO:0000256" key="1">
    <source>
        <dbReference type="ARBA" id="ARBA00004245"/>
    </source>
</evidence>
<accession>A0A8J6D7F5</accession>
<evidence type="ECO:0000259" key="7">
    <source>
        <dbReference type="Pfam" id="PF06886"/>
    </source>
</evidence>
<reference evidence="8 9" key="1">
    <citation type="journal article" date="2021" name="bioRxiv">
        <title>The Gossypium anomalum genome as a resource for cotton improvement and evolutionary analysis of hybrid incompatibility.</title>
        <authorList>
            <person name="Grover C.E."/>
            <person name="Yuan D."/>
            <person name="Arick M.A."/>
            <person name="Miller E.R."/>
            <person name="Hu G."/>
            <person name="Peterson D.G."/>
            <person name="Wendel J.F."/>
            <person name="Udall J.A."/>
        </authorList>
    </citation>
    <scope>NUCLEOTIDE SEQUENCE [LARGE SCALE GENOMIC DNA]</scope>
    <source>
        <strain evidence="8">JFW-Udall</strain>
        <tissue evidence="8">Leaf</tissue>
    </source>
</reference>
<organism evidence="8 9">
    <name type="scientific">Gossypium anomalum</name>
    <dbReference type="NCBI Taxonomy" id="47600"/>
    <lineage>
        <taxon>Eukaryota</taxon>
        <taxon>Viridiplantae</taxon>
        <taxon>Streptophyta</taxon>
        <taxon>Embryophyta</taxon>
        <taxon>Tracheophyta</taxon>
        <taxon>Spermatophyta</taxon>
        <taxon>Magnoliopsida</taxon>
        <taxon>eudicotyledons</taxon>
        <taxon>Gunneridae</taxon>
        <taxon>Pentapetalae</taxon>
        <taxon>rosids</taxon>
        <taxon>malvids</taxon>
        <taxon>Malvales</taxon>
        <taxon>Malvaceae</taxon>
        <taxon>Malvoideae</taxon>
        <taxon>Gossypium</taxon>
    </lineage>
</organism>
<keyword evidence="5" id="KW-0206">Cytoskeleton</keyword>
<evidence type="ECO:0000313" key="9">
    <source>
        <dbReference type="Proteomes" id="UP000701853"/>
    </source>
</evidence>
<name>A0A8J6D7F5_9ROSI</name>
<evidence type="ECO:0000256" key="3">
    <source>
        <dbReference type="ARBA" id="ARBA00022490"/>
    </source>
</evidence>
<comment type="subcellular location">
    <subcellularLocation>
        <location evidence="1">Cytoplasm</location>
        <location evidence="1">Cytoskeleton</location>
    </subcellularLocation>
</comment>
<comment type="similarity">
    <text evidence="2">Belongs to the TPX2 family.</text>
</comment>
<evidence type="ECO:0000256" key="2">
    <source>
        <dbReference type="ARBA" id="ARBA00005885"/>
    </source>
</evidence>
<feature type="compositionally biased region" description="Polar residues" evidence="6">
    <location>
        <begin position="278"/>
        <end position="289"/>
    </location>
</feature>
<dbReference type="PANTHER" id="PTHR47286:SF2">
    <property type="entry name" value="F3I6.9 PROTEIN"/>
    <property type="match status" value="1"/>
</dbReference>
<feature type="compositionally biased region" description="Polar residues" evidence="6">
    <location>
        <begin position="370"/>
        <end position="387"/>
    </location>
</feature>
<evidence type="ECO:0000313" key="8">
    <source>
        <dbReference type="EMBL" id="KAG8498459.1"/>
    </source>
</evidence>
<feature type="compositionally biased region" description="Basic and acidic residues" evidence="6">
    <location>
        <begin position="417"/>
        <end position="443"/>
    </location>
</feature>
<feature type="compositionally biased region" description="Polar residues" evidence="6">
    <location>
        <begin position="343"/>
        <end position="355"/>
    </location>
</feature>
<comment type="caution">
    <text evidence="8">The sequence shown here is derived from an EMBL/GenBank/DDBJ whole genome shotgun (WGS) entry which is preliminary data.</text>
</comment>
<dbReference type="OrthoDB" id="621651at2759"/>
<feature type="compositionally biased region" description="Low complexity" evidence="6">
    <location>
        <begin position="298"/>
        <end position="315"/>
    </location>
</feature>
<keyword evidence="3" id="KW-0963">Cytoplasm</keyword>
<dbReference type="PANTHER" id="PTHR47286">
    <property type="entry name" value="F3I6.9 PROTEIN"/>
    <property type="match status" value="1"/>
</dbReference>
<dbReference type="InterPro" id="IPR027329">
    <property type="entry name" value="TPX2_C"/>
</dbReference>
<dbReference type="GO" id="GO:0005874">
    <property type="term" value="C:microtubule"/>
    <property type="evidence" value="ECO:0007669"/>
    <property type="project" value="UniProtKB-KW"/>
</dbReference>
<evidence type="ECO:0000256" key="6">
    <source>
        <dbReference type="SAM" id="MobiDB-lite"/>
    </source>
</evidence>
<feature type="domain" description="TPX2 C-terminal" evidence="7">
    <location>
        <begin position="403"/>
        <end position="471"/>
    </location>
</feature>
<protein>
    <recommendedName>
        <fullName evidence="7">TPX2 C-terminal domain-containing protein</fullName>
    </recommendedName>
</protein>
<keyword evidence="4" id="KW-0493">Microtubule</keyword>
<sequence length="629" mass="69716">MGESITVEASSEEVKIKGMGSSNPELEVSVSFGRFENDSLSWEKWSTFSPNKYLEEVEKCATPGSVAQKKAFFEEHYKKIAARKAELLAQDKSMETSSHYHNAGDLVHQCSDEGYKQETNLVNEEEPQIATPCQNSWVEELKQKIDSTVQSEERKEVMGSIVESPGLNKPEETAPEEEMETLSKGSQDVKELSQRSENVIENTPKIKDKNLKLGQSAKCHQITAVNKERNDSRIKKKPASPVTKTPQVSTSRTSKQTLTPTTSSSSRTRSKTGTTLSYSSPKTKNPSVEQSKKLASRSLHMSISLGPSSSGPSPLTATRKSLIMEKMGDKDIVKRAFKTFQSNYNQLKPSSQGQSPAAKPVPTKGRESRLSTLTTPQKENGGSSKVSSMEKKNAKAAPSYSGLKSDERPERRKKLSKKLEGKSNGREAERKNIQTKSKDNKDAEIKKLRQSLNFKATPLPGFYHGQRTSKSPLDKVPRVTSIGNLASSVGKDGSIRSTPALEANYIAGQKEKLPHIASVLDESYAIYLNTSILSSSCYVRVGDVEQFEAFPVSVNCYFRCHIVAEKHVVVPTSINDPGTCNHPKQPVEQSEDEFMDSFFMSKWQLQHLKGNATPSQWCTITKNQPFLFL</sequence>
<feature type="compositionally biased region" description="Low complexity" evidence="6">
    <location>
        <begin position="250"/>
        <end position="277"/>
    </location>
</feature>
<dbReference type="AlphaFoldDB" id="A0A8J6D7F5"/>
<evidence type="ECO:0000256" key="5">
    <source>
        <dbReference type="ARBA" id="ARBA00023212"/>
    </source>
</evidence>
<dbReference type="EMBL" id="JAHUZN010000003">
    <property type="protein sequence ID" value="KAG8498459.1"/>
    <property type="molecule type" value="Genomic_DNA"/>
</dbReference>
<feature type="region of interest" description="Disordered" evidence="6">
    <location>
        <begin position="146"/>
        <end position="322"/>
    </location>
</feature>
<keyword evidence="9" id="KW-1185">Reference proteome</keyword>
<proteinExistence type="inferred from homology"/>